<gene>
    <name evidence="8" type="ORF">ZEAMMB73_Zm00001d044115</name>
</gene>
<proteinExistence type="inferred from homology"/>
<dbReference type="PROSITE" id="PS00108">
    <property type="entry name" value="PROTEIN_KINASE_ST"/>
    <property type="match status" value="1"/>
</dbReference>
<dbReference type="PANTHER" id="PTHR24056:SF506">
    <property type="entry name" value="OS08G0112500 PROTEIN"/>
    <property type="match status" value="1"/>
</dbReference>
<evidence type="ECO:0000256" key="3">
    <source>
        <dbReference type="ARBA" id="ARBA00022553"/>
    </source>
</evidence>
<evidence type="ECO:0000256" key="4">
    <source>
        <dbReference type="ARBA" id="ARBA00022741"/>
    </source>
</evidence>
<dbReference type="EC" id="2.7.11.23" evidence="2"/>
<evidence type="ECO:0000256" key="1">
    <source>
        <dbReference type="ARBA" id="ARBA00006485"/>
    </source>
</evidence>
<keyword evidence="4" id="KW-0547">Nucleotide-binding</keyword>
<evidence type="ECO:0000256" key="6">
    <source>
        <dbReference type="ARBA" id="ARBA00049280"/>
    </source>
</evidence>
<dbReference type="SMR" id="A0A1D6NHU3"/>
<evidence type="ECO:0000313" key="8">
    <source>
        <dbReference type="EMBL" id="ONM39949.1"/>
    </source>
</evidence>
<dbReference type="InterPro" id="IPR000719">
    <property type="entry name" value="Prot_kinase_dom"/>
</dbReference>
<dbReference type="OMA" id="YCNIHLV"/>
<dbReference type="STRING" id="4577.A0A1D6NHU3"/>
<name>A0A1D6NHU3_MAIZE</name>
<dbReference type="InterPro" id="IPR050108">
    <property type="entry name" value="CDK"/>
</dbReference>
<evidence type="ECO:0000259" key="7">
    <source>
        <dbReference type="PROSITE" id="PS50011"/>
    </source>
</evidence>
<dbReference type="Gene3D" id="1.10.510.10">
    <property type="entry name" value="Transferase(Phosphotransferase) domain 1"/>
    <property type="match status" value="1"/>
</dbReference>
<comment type="similarity">
    <text evidence="1">Belongs to the protein kinase superfamily. CMGC Ser/Thr protein kinase family. CDC2/CDKX subfamily.</text>
</comment>
<dbReference type="PROSITE" id="PS50011">
    <property type="entry name" value="PROTEIN_KINASE_DOM"/>
    <property type="match status" value="1"/>
</dbReference>
<dbReference type="EMBL" id="CM007649">
    <property type="protein sequence ID" value="ONM39949.1"/>
    <property type="molecule type" value="Genomic_DNA"/>
</dbReference>
<dbReference type="InterPro" id="IPR011009">
    <property type="entry name" value="Kinase-like_dom_sf"/>
</dbReference>
<comment type="catalytic activity">
    <reaction evidence="6">
        <text>[DNA-directed RNA polymerase] + ATP = phospho-[DNA-directed RNA polymerase] + ADP + H(+)</text>
        <dbReference type="Rhea" id="RHEA:10216"/>
        <dbReference type="Rhea" id="RHEA-COMP:11321"/>
        <dbReference type="Rhea" id="RHEA-COMP:11322"/>
        <dbReference type="ChEBI" id="CHEBI:15378"/>
        <dbReference type="ChEBI" id="CHEBI:30616"/>
        <dbReference type="ChEBI" id="CHEBI:43176"/>
        <dbReference type="ChEBI" id="CHEBI:68546"/>
        <dbReference type="ChEBI" id="CHEBI:456216"/>
        <dbReference type="EC" id="2.7.11.23"/>
    </reaction>
</comment>
<feature type="domain" description="Protein kinase" evidence="7">
    <location>
        <begin position="1"/>
        <end position="89"/>
    </location>
</feature>
<dbReference type="GO" id="GO:0008353">
    <property type="term" value="F:RNA polymerase II CTD heptapeptide repeat kinase activity"/>
    <property type="evidence" value="ECO:0007669"/>
    <property type="project" value="UniProtKB-EC"/>
</dbReference>
<dbReference type="AlphaFoldDB" id="A0A1D6NHU3"/>
<keyword evidence="5" id="KW-0067">ATP-binding</keyword>
<dbReference type="Pfam" id="PF00069">
    <property type="entry name" value="Pkinase"/>
    <property type="match status" value="1"/>
</dbReference>
<dbReference type="PANTHER" id="PTHR24056">
    <property type="entry name" value="CELL DIVISION PROTEIN KINASE"/>
    <property type="match status" value="1"/>
</dbReference>
<dbReference type="InterPro" id="IPR008271">
    <property type="entry name" value="Ser/Thr_kinase_AS"/>
</dbReference>
<evidence type="ECO:0000256" key="2">
    <source>
        <dbReference type="ARBA" id="ARBA00012409"/>
    </source>
</evidence>
<keyword evidence="3" id="KW-0597">Phosphoprotein</keyword>
<protein>
    <recommendedName>
        <fullName evidence="2">[RNA-polymerase]-subunit kinase</fullName>
        <ecNumber evidence="2">2.7.11.23</ecNumber>
    </recommendedName>
</protein>
<accession>A0A1D6NHU3</accession>
<evidence type="ECO:0000256" key="5">
    <source>
        <dbReference type="ARBA" id="ARBA00022840"/>
    </source>
</evidence>
<reference evidence="8" key="1">
    <citation type="submission" date="2015-12" db="EMBL/GenBank/DDBJ databases">
        <title>Update maize B73 reference genome by single molecule sequencing technologies.</title>
        <authorList>
            <consortium name="Maize Genome Sequencing Project"/>
            <person name="Ware D."/>
        </authorList>
    </citation>
    <scope>NUCLEOTIDE SEQUENCE [LARGE SCALE GENOMIC DNA]</scope>
    <source>
        <tissue evidence="8">Seedling</tissue>
    </source>
</reference>
<dbReference type="SUPFAM" id="SSF56112">
    <property type="entry name" value="Protein kinase-like (PK-like)"/>
    <property type="match status" value="1"/>
</dbReference>
<dbReference type="InParanoid" id="A0A1D6NHU3"/>
<organism evidence="8">
    <name type="scientific">Zea mays</name>
    <name type="common">Maize</name>
    <dbReference type="NCBI Taxonomy" id="4577"/>
    <lineage>
        <taxon>Eukaryota</taxon>
        <taxon>Viridiplantae</taxon>
        <taxon>Streptophyta</taxon>
        <taxon>Embryophyta</taxon>
        <taxon>Tracheophyta</taxon>
        <taxon>Spermatophyta</taxon>
        <taxon>Magnoliopsida</taxon>
        <taxon>Liliopsida</taxon>
        <taxon>Poales</taxon>
        <taxon>Poaceae</taxon>
        <taxon>PACMAD clade</taxon>
        <taxon>Panicoideae</taxon>
        <taxon>Andropogonodae</taxon>
        <taxon>Andropogoneae</taxon>
        <taxon>Tripsacinae</taxon>
        <taxon>Zea</taxon>
    </lineage>
</organism>
<dbReference type="GO" id="GO:0005524">
    <property type="term" value="F:ATP binding"/>
    <property type="evidence" value="ECO:0007669"/>
    <property type="project" value="UniProtKB-KW"/>
</dbReference>
<sequence>MSSSLYLVFEYMEHDLAGLAATPSLKFSEPQVKCYMQQLLCGLDHCHNRGVLHRDMKGANLLLDNNGILKIADFGLATFFNIIPNKNNI</sequence>
<dbReference type="FunFam" id="1.10.510.10:FF:002208">
    <property type="match status" value="1"/>
</dbReference>